<dbReference type="GO" id="GO:0030572">
    <property type="term" value="F:phosphatidyltransferase activity"/>
    <property type="evidence" value="ECO:0007669"/>
    <property type="project" value="UniProtKB-ARBA"/>
</dbReference>
<feature type="transmembrane region" description="Helical" evidence="1">
    <location>
        <begin position="291"/>
        <end position="313"/>
    </location>
</feature>
<sequence length="1030" mass="114520">MLQNSKTELTSEDSQSQYPDVIDLGLEVPRGGGYNVFKGSKKMSFVARNPQQYGRQSDGEGLEMNLSREATTKFSNTVQRPDVIDLGLEVNFSREETKKYSNTSKNKKTNANPYSLCSAYAGYRILRLSLELFIIAHSLKANHSITMAVTVGFQVGGYLIFFSTHDAIWMAFSIGLCGIGTSSWFVNYQSIVQFSCTGDDEIKKTASVRQIFEAIGFLVPSISLGIMHTIFPMSVDIFSTTAYVLGVFAFLFYAVSFYDVINLAARSGSLSNSKVGICESMKLLWESSTPLYFSLNSILLALSNILGGTLAVMTTEYFGLEEDSLWVGAIGIPIGGMLSAAKALLLKKPADDLLKFYSSSFWLVLINALLFAFAGAALDFFENNSSSAYATMFFFGATVGYFFCEMWAVAFACWLKELGEFSPSEVSRANSLHNIGVQVVLAVAFQLQTLSLDTIETAKIVELSKAFSMAAALYGTLMFLVLICIYLYGSRPDLINMSRFHWTKALPFNKFTVKFVSYVTKTTVDTMSFAAFSNFRTNSLIDALSDDALTDGGALSSPPCTLNYSNFVQFLNDFYERNNGNKSGDAFYVNSNVNLNNVIFSNSEALATRMDMIENATSSIFLLTWSIDGESSIDLINEIIRKHRELGVDVKVMVDGVNFYYRCLLFNTTEGVENRLMAIKMLIEEGIEVRFIVENVGDANYRCGSHSKILLVDDKYMVAGGRNMEDSYLTDEGIFLDADLVLEGNFTHSAKRMSDKLWQNGTNVLDILEDIGHLDKIYSEMDALSASIIAFPLSASIIETKRAPLDRFAFNSIISTTTQSIGTNASLICLHHITGGIDGIDIIYSSILKLIESATTEITLVYGYFQLFPHMEKAISAAIERGVRVKLFTNSSETGDIFFLNPIFTEAQKRLFEMGAEVYVLNEEKNVMGDGESYRCVHHKFMTVDDRAVICGSWNCMGVSVFYDSEFAMILFEDEENNSGLCQPFKSQIRSFSENGTFRKLEDTPPIATHNPFVTLFMSRQGLKMTKRGY</sequence>
<evidence type="ECO:0000313" key="3">
    <source>
        <dbReference type="EMBL" id="GFH46513.1"/>
    </source>
</evidence>
<evidence type="ECO:0000259" key="2">
    <source>
        <dbReference type="PROSITE" id="PS50035"/>
    </source>
</evidence>
<reference evidence="3 4" key="1">
    <citation type="journal article" date="2021" name="Sci. Rep.">
        <title>The genome of the diatom Chaetoceros tenuissimus carries an ancient integrated fragment of an extant virus.</title>
        <authorList>
            <person name="Hongo Y."/>
            <person name="Kimura K."/>
            <person name="Takaki Y."/>
            <person name="Yoshida Y."/>
            <person name="Baba S."/>
            <person name="Kobayashi G."/>
            <person name="Nagasaki K."/>
            <person name="Hano T."/>
            <person name="Tomaru Y."/>
        </authorList>
    </citation>
    <scope>NUCLEOTIDE SEQUENCE [LARGE SCALE GENOMIC DNA]</scope>
    <source>
        <strain evidence="3 4">NIES-3715</strain>
    </source>
</reference>
<feature type="transmembrane region" description="Helical" evidence="1">
    <location>
        <begin position="325"/>
        <end position="345"/>
    </location>
</feature>
<dbReference type="InterPro" id="IPR001736">
    <property type="entry name" value="PLipase_D/transphosphatidylase"/>
</dbReference>
<evidence type="ECO:0000313" key="4">
    <source>
        <dbReference type="Proteomes" id="UP001054902"/>
    </source>
</evidence>
<feature type="domain" description="PLD phosphodiesterase" evidence="2">
    <location>
        <begin position="706"/>
        <end position="728"/>
    </location>
</feature>
<dbReference type="Proteomes" id="UP001054902">
    <property type="component" value="Unassembled WGS sequence"/>
</dbReference>
<comment type="caution">
    <text evidence="3">The sequence shown here is derived from an EMBL/GenBank/DDBJ whole genome shotgun (WGS) entry which is preliminary data.</text>
</comment>
<name>A0AAD3CIZ1_9STRA</name>
<dbReference type="SUPFAM" id="SSF103473">
    <property type="entry name" value="MFS general substrate transporter"/>
    <property type="match status" value="1"/>
</dbReference>
<proteinExistence type="predicted"/>
<dbReference type="EMBL" id="BLLK01000022">
    <property type="protein sequence ID" value="GFH46513.1"/>
    <property type="molecule type" value="Genomic_DNA"/>
</dbReference>
<dbReference type="SMART" id="SM00155">
    <property type="entry name" value="PLDc"/>
    <property type="match status" value="2"/>
</dbReference>
<dbReference type="InterPro" id="IPR036259">
    <property type="entry name" value="MFS_trans_sf"/>
</dbReference>
<feature type="transmembrane region" description="Helical" evidence="1">
    <location>
        <begin position="467"/>
        <end position="489"/>
    </location>
</feature>
<dbReference type="Gene3D" id="3.30.870.10">
    <property type="entry name" value="Endonuclease Chain A"/>
    <property type="match status" value="2"/>
</dbReference>
<keyword evidence="1" id="KW-0472">Membrane</keyword>
<gene>
    <name evidence="3" type="ORF">CTEN210_02987</name>
</gene>
<keyword evidence="1" id="KW-1133">Transmembrane helix</keyword>
<feature type="transmembrane region" description="Helical" evidence="1">
    <location>
        <begin position="390"/>
        <end position="415"/>
    </location>
</feature>
<feature type="transmembrane region" description="Helical" evidence="1">
    <location>
        <begin position="144"/>
        <end position="161"/>
    </location>
</feature>
<dbReference type="PROSITE" id="PS50035">
    <property type="entry name" value="PLD"/>
    <property type="match status" value="1"/>
</dbReference>
<keyword evidence="1" id="KW-0812">Transmembrane</keyword>
<dbReference type="PANTHER" id="PTHR21248">
    <property type="entry name" value="CARDIOLIPIN SYNTHASE"/>
    <property type="match status" value="1"/>
</dbReference>
<feature type="transmembrane region" description="Helical" evidence="1">
    <location>
        <begin position="211"/>
        <end position="231"/>
    </location>
</feature>
<dbReference type="InterPro" id="IPR025202">
    <property type="entry name" value="PLD-like_dom"/>
</dbReference>
<dbReference type="SUPFAM" id="SSF56024">
    <property type="entry name" value="Phospholipase D/nuclease"/>
    <property type="match status" value="2"/>
</dbReference>
<dbReference type="Pfam" id="PF13091">
    <property type="entry name" value="PLDc_2"/>
    <property type="match status" value="2"/>
</dbReference>
<evidence type="ECO:0000256" key="1">
    <source>
        <dbReference type="SAM" id="Phobius"/>
    </source>
</evidence>
<feature type="transmembrane region" description="Helical" evidence="1">
    <location>
        <begin position="357"/>
        <end position="378"/>
    </location>
</feature>
<accession>A0AAD3CIZ1</accession>
<dbReference type="AlphaFoldDB" id="A0AAD3CIZ1"/>
<dbReference type="GO" id="GO:0032049">
    <property type="term" value="P:cardiolipin biosynthetic process"/>
    <property type="evidence" value="ECO:0007669"/>
    <property type="project" value="UniProtKB-ARBA"/>
</dbReference>
<dbReference type="PANTHER" id="PTHR21248:SF22">
    <property type="entry name" value="PHOSPHOLIPASE D"/>
    <property type="match status" value="1"/>
</dbReference>
<keyword evidence="4" id="KW-1185">Reference proteome</keyword>
<protein>
    <recommendedName>
        <fullName evidence="2">PLD phosphodiesterase domain-containing protein</fullName>
    </recommendedName>
</protein>
<organism evidence="3 4">
    <name type="scientific">Chaetoceros tenuissimus</name>
    <dbReference type="NCBI Taxonomy" id="426638"/>
    <lineage>
        <taxon>Eukaryota</taxon>
        <taxon>Sar</taxon>
        <taxon>Stramenopiles</taxon>
        <taxon>Ochrophyta</taxon>
        <taxon>Bacillariophyta</taxon>
        <taxon>Coscinodiscophyceae</taxon>
        <taxon>Chaetocerotophycidae</taxon>
        <taxon>Chaetocerotales</taxon>
        <taxon>Chaetocerotaceae</taxon>
        <taxon>Chaetoceros</taxon>
    </lineage>
</organism>
<feature type="transmembrane region" description="Helical" evidence="1">
    <location>
        <begin position="167"/>
        <end position="186"/>
    </location>
</feature>
<feature type="transmembrane region" description="Helical" evidence="1">
    <location>
        <begin position="243"/>
        <end position="265"/>
    </location>
</feature>